<comment type="caution">
    <text evidence="2">The sequence shown here is derived from an EMBL/GenBank/DDBJ whole genome shotgun (WGS) entry which is preliminary data.</text>
</comment>
<dbReference type="AlphaFoldDB" id="A0AA40CMM2"/>
<proteinExistence type="predicted"/>
<dbReference type="Proteomes" id="UP001174936">
    <property type="component" value="Unassembled WGS sequence"/>
</dbReference>
<dbReference type="EMBL" id="JAULSV010000005">
    <property type="protein sequence ID" value="KAK0644002.1"/>
    <property type="molecule type" value="Genomic_DNA"/>
</dbReference>
<feature type="compositionally biased region" description="Basic and acidic residues" evidence="1">
    <location>
        <begin position="667"/>
        <end position="678"/>
    </location>
</feature>
<evidence type="ECO:0000313" key="3">
    <source>
        <dbReference type="Proteomes" id="UP001174936"/>
    </source>
</evidence>
<accession>A0AA40CMM2</accession>
<reference evidence="2" key="1">
    <citation type="submission" date="2023-06" db="EMBL/GenBank/DDBJ databases">
        <title>Genome-scale phylogeny and comparative genomics of the fungal order Sordariales.</title>
        <authorList>
            <consortium name="Lawrence Berkeley National Laboratory"/>
            <person name="Hensen N."/>
            <person name="Bonometti L."/>
            <person name="Westerberg I."/>
            <person name="Brannstrom I.O."/>
            <person name="Guillou S."/>
            <person name="Cros-Aarteil S."/>
            <person name="Calhoun S."/>
            <person name="Haridas S."/>
            <person name="Kuo A."/>
            <person name="Mondo S."/>
            <person name="Pangilinan J."/>
            <person name="Riley R."/>
            <person name="Labutti K."/>
            <person name="Andreopoulos B."/>
            <person name="Lipzen A."/>
            <person name="Chen C."/>
            <person name="Yanf M."/>
            <person name="Daum C."/>
            <person name="Ng V."/>
            <person name="Clum A."/>
            <person name="Steindorff A."/>
            <person name="Ohm R."/>
            <person name="Martin F."/>
            <person name="Silar P."/>
            <person name="Natvig D."/>
            <person name="Lalanne C."/>
            <person name="Gautier V."/>
            <person name="Ament-Velasquez S.L."/>
            <person name="Kruys A."/>
            <person name="Hutchinson M.I."/>
            <person name="Powell A.J."/>
            <person name="Barry K."/>
            <person name="Miller A.N."/>
            <person name="Grigoriev I.V."/>
            <person name="Debuchy R."/>
            <person name="Gladieux P."/>
            <person name="Thoren M.H."/>
            <person name="Johannesson H."/>
        </authorList>
    </citation>
    <scope>NUCLEOTIDE SEQUENCE</scope>
    <source>
        <strain evidence="2">SMH2532-1</strain>
    </source>
</reference>
<evidence type="ECO:0000256" key="1">
    <source>
        <dbReference type="SAM" id="MobiDB-lite"/>
    </source>
</evidence>
<sequence>MEYSGSLCVGKQGDESQFCNGDHSDFEDDDTDLQNHLVHLPENVDRKELEVLYKKIQDNRVTIQRIESMFSWEERPTCREMSHQLPFRVSELDALRKDTLKPQPAEGMLCFSDDPITAWRLRKFVRNEVRRARISFKDAVSRRPGRAPIMSLPDEMLNEIFSHLVLPDESGWPQPTPVQHSRLTCRRFSRIASTFLVPRLEVDISLPSLVRLEEISQHPLISRSVESVAFKLDLYKTHIASSFAKFIEYCLYLLDRDLGDEYAESIREIDWEWWGLGRRAAWRIICDMREVRNIWEQLRQQINQSLDGLMMEEVLEPQPFHQEFLAAQHEKFRRLSKEQRDLLENGFFQRVATAMARLPRAKSIRFEDSNTDRNTDRSIPFPFASLPENPTQQSILETLAKEKFFLQPEPFAWSSVYGFHFRPELNRFMASTLSALAQAGKSPHHIALRIDETEDRWLARTRAKEYEETAAGLKELNSFSFDSQGSLDARSVRGEKYAASLLAPFLDAPRLRSLHFNLDISDGCSRGDENFGKALAAKPRPTLTSIVLQGLSIQHRHLLALLGTPRKMEKIELTEIRLQTGTWAAVLAVLRQFDCPRMILDSPSGAEVEHIPAGAVLSMLDDTPYDWPDECCGLSVVEGYINGKDILNPFQDSRYRPAPGAYERMAEDDRKFLSGLEREEAEYETEGDSEIEHDESNSEADL</sequence>
<organism evidence="2 3">
    <name type="scientific">Cercophora newfieldiana</name>
    <dbReference type="NCBI Taxonomy" id="92897"/>
    <lineage>
        <taxon>Eukaryota</taxon>
        <taxon>Fungi</taxon>
        <taxon>Dikarya</taxon>
        <taxon>Ascomycota</taxon>
        <taxon>Pezizomycotina</taxon>
        <taxon>Sordariomycetes</taxon>
        <taxon>Sordariomycetidae</taxon>
        <taxon>Sordariales</taxon>
        <taxon>Lasiosphaeriaceae</taxon>
        <taxon>Cercophora</taxon>
    </lineage>
</organism>
<name>A0AA40CMM2_9PEZI</name>
<evidence type="ECO:0008006" key="4">
    <source>
        <dbReference type="Google" id="ProtNLM"/>
    </source>
</evidence>
<feature type="compositionally biased region" description="Acidic residues" evidence="1">
    <location>
        <begin position="679"/>
        <end position="702"/>
    </location>
</feature>
<evidence type="ECO:0000313" key="2">
    <source>
        <dbReference type="EMBL" id="KAK0644002.1"/>
    </source>
</evidence>
<feature type="region of interest" description="Disordered" evidence="1">
    <location>
        <begin position="667"/>
        <end position="702"/>
    </location>
</feature>
<gene>
    <name evidence="2" type="ORF">B0T16DRAFT_416982</name>
</gene>
<keyword evidence="3" id="KW-1185">Reference proteome</keyword>
<protein>
    <recommendedName>
        <fullName evidence="4">F-box domain-containing protein</fullName>
    </recommendedName>
</protein>